<dbReference type="EMBL" id="AFRT01000719">
    <property type="protein sequence ID" value="ELU42778.1"/>
    <property type="molecule type" value="Genomic_DNA"/>
</dbReference>
<comment type="caution">
    <text evidence="1">The sequence shown here is derived from an EMBL/GenBank/DDBJ whole genome shotgun (WGS) entry which is preliminary data.</text>
</comment>
<accession>L8X1A3</accession>
<keyword evidence="2" id="KW-1185">Reference proteome</keyword>
<proteinExistence type="predicted"/>
<gene>
    <name evidence="1" type="ORF">AG1IA_03185</name>
</gene>
<reference evidence="1 2" key="1">
    <citation type="journal article" date="2013" name="Nat. Commun.">
        <title>The evolution and pathogenic mechanisms of the rice sheath blight pathogen.</title>
        <authorList>
            <person name="Zheng A."/>
            <person name="Lin R."/>
            <person name="Xu L."/>
            <person name="Qin P."/>
            <person name="Tang C."/>
            <person name="Ai P."/>
            <person name="Zhang D."/>
            <person name="Liu Y."/>
            <person name="Sun Z."/>
            <person name="Feng H."/>
            <person name="Wang Y."/>
            <person name="Chen Y."/>
            <person name="Liang X."/>
            <person name="Fu R."/>
            <person name="Li Q."/>
            <person name="Zhang J."/>
            <person name="Yu X."/>
            <person name="Xie Z."/>
            <person name="Ding L."/>
            <person name="Guan P."/>
            <person name="Tang J."/>
            <person name="Liang Y."/>
            <person name="Wang S."/>
            <person name="Deng Q."/>
            <person name="Li S."/>
            <person name="Zhu J."/>
            <person name="Wang L."/>
            <person name="Liu H."/>
            <person name="Li P."/>
        </authorList>
    </citation>
    <scope>NUCLEOTIDE SEQUENCE [LARGE SCALE GENOMIC DNA]</scope>
    <source>
        <strain evidence="2">AG-1 IA</strain>
    </source>
</reference>
<name>L8X1A3_THACA</name>
<dbReference type="HOGENOM" id="CLU_3070334_0_0_1"/>
<organism evidence="1 2">
    <name type="scientific">Thanatephorus cucumeris (strain AG1-IA)</name>
    <name type="common">Rice sheath blight fungus</name>
    <name type="synonym">Rhizoctonia solani</name>
    <dbReference type="NCBI Taxonomy" id="983506"/>
    <lineage>
        <taxon>Eukaryota</taxon>
        <taxon>Fungi</taxon>
        <taxon>Dikarya</taxon>
        <taxon>Basidiomycota</taxon>
        <taxon>Agaricomycotina</taxon>
        <taxon>Agaricomycetes</taxon>
        <taxon>Cantharellales</taxon>
        <taxon>Ceratobasidiaceae</taxon>
        <taxon>Rhizoctonia</taxon>
        <taxon>Rhizoctonia solani AG-1</taxon>
    </lineage>
</organism>
<evidence type="ECO:0000313" key="2">
    <source>
        <dbReference type="Proteomes" id="UP000011668"/>
    </source>
</evidence>
<sequence length="53" mass="6034">MCLYTLRLYSNAPSRSFSLPPHYTYPIYQLQSEGVNNYNSVMKHPAGNPLAVE</sequence>
<protein>
    <submittedName>
        <fullName evidence="1">Uncharacterized protein</fullName>
    </submittedName>
</protein>
<evidence type="ECO:0000313" key="1">
    <source>
        <dbReference type="EMBL" id="ELU42778.1"/>
    </source>
</evidence>
<dbReference type="AlphaFoldDB" id="L8X1A3"/>
<dbReference type="Proteomes" id="UP000011668">
    <property type="component" value="Unassembled WGS sequence"/>
</dbReference>